<feature type="compositionally biased region" description="Low complexity" evidence="2">
    <location>
        <begin position="1"/>
        <end position="16"/>
    </location>
</feature>
<keyword evidence="3" id="KW-1185">Reference proteome</keyword>
<feature type="coiled-coil region" evidence="1">
    <location>
        <begin position="458"/>
        <end position="515"/>
    </location>
</feature>
<name>A0ABM1NG77_NICVS</name>
<organism evidence="3 4">
    <name type="scientific">Nicrophorus vespilloides</name>
    <name type="common">Boreal carrion beetle</name>
    <dbReference type="NCBI Taxonomy" id="110193"/>
    <lineage>
        <taxon>Eukaryota</taxon>
        <taxon>Metazoa</taxon>
        <taxon>Ecdysozoa</taxon>
        <taxon>Arthropoda</taxon>
        <taxon>Hexapoda</taxon>
        <taxon>Insecta</taxon>
        <taxon>Pterygota</taxon>
        <taxon>Neoptera</taxon>
        <taxon>Endopterygota</taxon>
        <taxon>Coleoptera</taxon>
        <taxon>Polyphaga</taxon>
        <taxon>Staphyliniformia</taxon>
        <taxon>Silphidae</taxon>
        <taxon>Nicrophorinae</taxon>
        <taxon>Nicrophorus</taxon>
    </lineage>
</organism>
<dbReference type="PANTHER" id="PTHR31432:SF0">
    <property type="entry name" value="INTRAFLAGELLAR TRANSPORT PROTEIN 74 HOMOLOG"/>
    <property type="match status" value="1"/>
</dbReference>
<dbReference type="RefSeq" id="XP_017785827.1">
    <property type="nucleotide sequence ID" value="XM_017930338.1"/>
</dbReference>
<feature type="region of interest" description="Disordered" evidence="2">
    <location>
        <begin position="1"/>
        <end position="53"/>
    </location>
</feature>
<dbReference type="PANTHER" id="PTHR31432">
    <property type="entry name" value="INTRAFLAGELLAR TRANSPORT PROTEIN 74 HOMOLOG"/>
    <property type="match status" value="1"/>
</dbReference>
<evidence type="ECO:0000256" key="2">
    <source>
        <dbReference type="SAM" id="MobiDB-lite"/>
    </source>
</evidence>
<evidence type="ECO:0000313" key="4">
    <source>
        <dbReference type="RefSeq" id="XP_017785827.1"/>
    </source>
</evidence>
<reference evidence="4" key="1">
    <citation type="submission" date="2025-08" db="UniProtKB">
        <authorList>
            <consortium name="RefSeq"/>
        </authorList>
    </citation>
    <scope>IDENTIFICATION</scope>
    <source>
        <tissue evidence="4">Whole Larva</tissue>
    </source>
</reference>
<feature type="coiled-coil region" evidence="1">
    <location>
        <begin position="198"/>
        <end position="225"/>
    </location>
</feature>
<accession>A0ABM1NG77</accession>
<feature type="coiled-coil region" evidence="1">
    <location>
        <begin position="399"/>
        <end position="433"/>
    </location>
</feature>
<dbReference type="InterPro" id="IPR029602">
    <property type="entry name" value="IFT74"/>
</dbReference>
<sequence length="545" mass="63077">MERQPSSRPSTNRPPTGMAVPRSAMPSRPITQQGLSGLRPPPTSGQGTNRMYRDKRYYTSKIQAHMNAIRDEINRLNKSTLDCRVASINRQEMRRTAETTAKSLTEKQELLTIYNTALDMHLSKTRTEEIVAETAELKQRNDLLLKELDNVFQKKLKKEEQIGELKIRIQDEEAFIKGLIEKLSPESREKYYALAEENKKVLENISNMQSKIKESKETIEKYKASIAQSSGKQKKLQLLRNLTRLTTQKDELETFVQNTLTPAQQREKLLDQVKQDKSDIESLMKVKDSVEEELGNNESRLADLEHELDGKDNARLKKHKELRERGEHMEKFIAEYGDKSEEIKTKIKDVNVEISSALEYLSENLTEINLKELDVKFDSGEQNTVEGWNNKFKLLTGQINRIAALKQKYEGEISEMKEKMGKMREELDLYSDVETGKEKMEDKKMVLLESQLQLQGTLESTRSAVVEAKKKREDLKSRIEGNEEYTEIMKLENQIEESTKENEELENIIKSESNSEEMDQVFSQLDELLAERNSKLIDSLKKNKF</sequence>
<feature type="coiled-coil region" evidence="1">
    <location>
        <begin position="273"/>
        <end position="307"/>
    </location>
</feature>
<dbReference type="Proteomes" id="UP000695000">
    <property type="component" value="Unplaced"/>
</dbReference>
<keyword evidence="1" id="KW-0175">Coiled coil</keyword>
<dbReference type="GeneID" id="108568982"/>
<evidence type="ECO:0000313" key="3">
    <source>
        <dbReference type="Proteomes" id="UP000695000"/>
    </source>
</evidence>
<evidence type="ECO:0000256" key="1">
    <source>
        <dbReference type="SAM" id="Coils"/>
    </source>
</evidence>
<protein>
    <submittedName>
        <fullName evidence="4">Intraflagellar transport protein 74 homolog</fullName>
    </submittedName>
</protein>
<gene>
    <name evidence="4" type="primary">LOC108568982</name>
</gene>
<proteinExistence type="predicted"/>